<keyword evidence="1" id="KW-0472">Membrane</keyword>
<reference evidence="2" key="1">
    <citation type="submission" date="2023-04" db="EMBL/GenBank/DDBJ databases">
        <title>Phytophthora fragariaefolia NBRC 109709.</title>
        <authorList>
            <person name="Ichikawa N."/>
            <person name="Sato H."/>
            <person name="Tonouchi N."/>
        </authorList>
    </citation>
    <scope>NUCLEOTIDE SEQUENCE</scope>
    <source>
        <strain evidence="2">NBRC 109709</strain>
    </source>
</reference>
<comment type="caution">
    <text evidence="2">The sequence shown here is derived from an EMBL/GenBank/DDBJ whole genome shotgun (WGS) entry which is preliminary data.</text>
</comment>
<feature type="transmembrane region" description="Helical" evidence="1">
    <location>
        <begin position="195"/>
        <end position="216"/>
    </location>
</feature>
<gene>
    <name evidence="2" type="ORF">Pfra01_000741900</name>
</gene>
<evidence type="ECO:0000313" key="3">
    <source>
        <dbReference type="Proteomes" id="UP001165121"/>
    </source>
</evidence>
<keyword evidence="1" id="KW-0812">Transmembrane</keyword>
<feature type="transmembrane region" description="Helical" evidence="1">
    <location>
        <begin position="349"/>
        <end position="370"/>
    </location>
</feature>
<dbReference type="AlphaFoldDB" id="A0A9W6X520"/>
<dbReference type="EMBL" id="BSXT01000655">
    <property type="protein sequence ID" value="GMF31853.1"/>
    <property type="molecule type" value="Genomic_DNA"/>
</dbReference>
<evidence type="ECO:0000313" key="2">
    <source>
        <dbReference type="EMBL" id="GMF31853.1"/>
    </source>
</evidence>
<keyword evidence="1" id="KW-1133">Transmembrane helix</keyword>
<feature type="transmembrane region" description="Helical" evidence="1">
    <location>
        <begin position="391"/>
        <end position="411"/>
    </location>
</feature>
<feature type="transmembrane region" description="Helical" evidence="1">
    <location>
        <begin position="92"/>
        <end position="112"/>
    </location>
</feature>
<dbReference type="Proteomes" id="UP001165121">
    <property type="component" value="Unassembled WGS sequence"/>
</dbReference>
<evidence type="ECO:0000256" key="1">
    <source>
        <dbReference type="SAM" id="Phobius"/>
    </source>
</evidence>
<feature type="transmembrane region" description="Helical" evidence="1">
    <location>
        <begin position="246"/>
        <end position="266"/>
    </location>
</feature>
<protein>
    <submittedName>
        <fullName evidence="2">Unnamed protein product</fullName>
    </submittedName>
</protein>
<organism evidence="2 3">
    <name type="scientific">Phytophthora fragariaefolia</name>
    <dbReference type="NCBI Taxonomy" id="1490495"/>
    <lineage>
        <taxon>Eukaryota</taxon>
        <taxon>Sar</taxon>
        <taxon>Stramenopiles</taxon>
        <taxon>Oomycota</taxon>
        <taxon>Peronosporomycetes</taxon>
        <taxon>Peronosporales</taxon>
        <taxon>Peronosporaceae</taxon>
        <taxon>Phytophthora</taxon>
    </lineage>
</organism>
<name>A0A9W6X520_9STRA</name>
<accession>A0A9W6X520</accession>
<sequence>MATANSTSSSGSGSETVTQLLAEVQAAVADDPALANMFDIASASKMSEEELTTLLQELLDVSLSGSGSLTAASAESTQSASAAGSTVSHATAASLSTFLAVLATAAALAAALPSYRSIADVMTVLRNVLVGGRVQPLDYTLGPDQLRHATDVQTSSRFNHSSHEKNSFRKLSRPLSSSISSLTLAVQRVRPAPRVLVFAVGTACLFWTLLLLQLTVAPNYTVNWVMKTQRFDGGSFWLLVDLPPTILALGILGLWLVGIGFLSVLMRIVKLGQPIRTKEIVERSAGVFLASSWEYSWLLCCALVLIFVNGRLCTIADSVLAVQKVCIKLGDFFTDFALLYLNLEAGSPVVLLVVLTTITVSSALSSAVLVSLPSEKTSLLVETLLDTLFDFLVAIAYPCLALVYCFSTFSFDYKLLDINLDIYPAGWFETVASVIADPVQTAIIHRILKSLRIVSVLDFFARVGVNVFLCTRLHYVVCLLHDPCWQSKRPFEIDAKHRFIAGSVFACLAAITMVFVEESIRTSTLACKPHTRECATNAWRWIEFNPASLVQCPCLTLIDRDQAPTSYAEWITPKDLTEKVAQLATTEDLQAIQLTNRFLPVLPSELQRCKNLKYV</sequence>
<dbReference type="OrthoDB" id="123454at2759"/>
<feature type="transmembrane region" description="Helical" evidence="1">
    <location>
        <begin position="499"/>
        <end position="516"/>
    </location>
</feature>
<proteinExistence type="predicted"/>
<keyword evidence="3" id="KW-1185">Reference proteome</keyword>
<feature type="transmembrane region" description="Helical" evidence="1">
    <location>
        <begin position="287"/>
        <end position="308"/>
    </location>
</feature>